<proteinExistence type="predicted"/>
<protein>
    <submittedName>
        <fullName evidence="1">Uncharacterized protein</fullName>
    </submittedName>
</protein>
<name>A0A4P6WHM7_9ENTR</name>
<evidence type="ECO:0000313" key="2">
    <source>
        <dbReference type="Proteomes" id="UP000293850"/>
    </source>
</evidence>
<dbReference type="AlphaFoldDB" id="A0A4P6WHM7"/>
<dbReference type="RefSeq" id="WP_131334167.1">
    <property type="nucleotide sequence ID" value="NZ_CP037863.1"/>
</dbReference>
<keyword evidence="1" id="KW-0614">Plasmid</keyword>
<gene>
    <name evidence="1" type="ORF">E1B03_00795</name>
</gene>
<dbReference type="EMBL" id="CP037863">
    <property type="protein sequence ID" value="QBM21055.1"/>
    <property type="molecule type" value="Genomic_DNA"/>
</dbReference>
<reference evidence="1 2" key="1">
    <citation type="submission" date="2019-03" db="EMBL/GenBank/DDBJ databases">
        <title>Complete genome sequence of an arsenate-respiring bacteria, Citrobacter sp. LY-1.</title>
        <authorList>
            <person name="Wang H."/>
            <person name="Liu Y."/>
            <person name="Li Q."/>
            <person name="Huang J."/>
        </authorList>
    </citation>
    <scope>NUCLEOTIDE SEQUENCE [LARGE SCALE GENOMIC DNA]</scope>
    <source>
        <strain evidence="1 2">LY-1</strain>
        <plasmid evidence="1 2">unnamed2</plasmid>
    </source>
</reference>
<organism evidence="1 2">
    <name type="scientific">Citrobacter arsenatis</name>
    <dbReference type="NCBI Taxonomy" id="2546350"/>
    <lineage>
        <taxon>Bacteria</taxon>
        <taxon>Pseudomonadati</taxon>
        <taxon>Pseudomonadota</taxon>
        <taxon>Gammaproteobacteria</taxon>
        <taxon>Enterobacterales</taxon>
        <taxon>Enterobacteriaceae</taxon>
        <taxon>Citrobacter</taxon>
    </lineage>
</organism>
<sequence>MNRDLTPVRGLNIRIQWGMARVMRVIDPVKARSEETDALIEAQQAGYQDFGLGEFTLPHMFADEPQLVKAWNAGVQFAASCHETENCEFCQSEESECCPLHG</sequence>
<dbReference type="Proteomes" id="UP000293850">
    <property type="component" value="Plasmid unnamed2"/>
</dbReference>
<dbReference type="KEGG" id="cars:E1B03_00795"/>
<keyword evidence="2" id="KW-1185">Reference proteome</keyword>
<accession>A0A4P6WHM7</accession>
<evidence type="ECO:0000313" key="1">
    <source>
        <dbReference type="EMBL" id="QBM21055.1"/>
    </source>
</evidence>
<geneLocation type="plasmid" evidence="1 2">
    <name>unnamed2</name>
</geneLocation>